<evidence type="ECO:0000313" key="1">
    <source>
        <dbReference type="EMBL" id="KAK3205722.1"/>
    </source>
</evidence>
<dbReference type="Proteomes" id="UP001281410">
    <property type="component" value="Unassembled WGS sequence"/>
</dbReference>
<dbReference type="EMBL" id="JANJYJ010000006">
    <property type="protein sequence ID" value="KAK3205722.1"/>
    <property type="molecule type" value="Genomic_DNA"/>
</dbReference>
<gene>
    <name evidence="1" type="ORF">Dsin_019768</name>
</gene>
<sequence length="149" mass="17096">MAWMQVSSMTHMKQLMDDVFNCPLTKSLAFPVSLVRESLFNSHTNRNLFSSKFPGNRELNETFSFYYSHENSSEAAVVDNFNSVLGQDFEQTEVLCTEATKRLSEVILELFAVSSGVEDRYHYKKCFDEIQQLPSIQESKTGSRRKSSL</sequence>
<dbReference type="AlphaFoldDB" id="A0AAE0E2U8"/>
<accession>A0AAE0E2U8</accession>
<proteinExistence type="predicted"/>
<keyword evidence="2" id="KW-1185">Reference proteome</keyword>
<reference evidence="1" key="1">
    <citation type="journal article" date="2023" name="Plant J.">
        <title>Genome sequences and population genomics provide insights into the demographic history, inbreeding, and mutation load of two 'living fossil' tree species of Dipteronia.</title>
        <authorList>
            <person name="Feng Y."/>
            <person name="Comes H.P."/>
            <person name="Chen J."/>
            <person name="Zhu S."/>
            <person name="Lu R."/>
            <person name="Zhang X."/>
            <person name="Li P."/>
            <person name="Qiu J."/>
            <person name="Olsen K.M."/>
            <person name="Qiu Y."/>
        </authorList>
    </citation>
    <scope>NUCLEOTIDE SEQUENCE</scope>
    <source>
        <strain evidence="1">NBL</strain>
    </source>
</reference>
<organism evidence="1 2">
    <name type="scientific">Dipteronia sinensis</name>
    <dbReference type="NCBI Taxonomy" id="43782"/>
    <lineage>
        <taxon>Eukaryota</taxon>
        <taxon>Viridiplantae</taxon>
        <taxon>Streptophyta</taxon>
        <taxon>Embryophyta</taxon>
        <taxon>Tracheophyta</taxon>
        <taxon>Spermatophyta</taxon>
        <taxon>Magnoliopsida</taxon>
        <taxon>eudicotyledons</taxon>
        <taxon>Gunneridae</taxon>
        <taxon>Pentapetalae</taxon>
        <taxon>rosids</taxon>
        <taxon>malvids</taxon>
        <taxon>Sapindales</taxon>
        <taxon>Sapindaceae</taxon>
        <taxon>Hippocastanoideae</taxon>
        <taxon>Acereae</taxon>
        <taxon>Dipteronia</taxon>
    </lineage>
</organism>
<comment type="caution">
    <text evidence="1">The sequence shown here is derived from an EMBL/GenBank/DDBJ whole genome shotgun (WGS) entry which is preliminary data.</text>
</comment>
<protein>
    <submittedName>
        <fullName evidence="1">Uncharacterized protein</fullName>
    </submittedName>
</protein>
<name>A0AAE0E2U8_9ROSI</name>
<evidence type="ECO:0000313" key="2">
    <source>
        <dbReference type="Proteomes" id="UP001281410"/>
    </source>
</evidence>